<gene>
    <name evidence="2" type="ORF">HanXRQr2_Chr12g0560561</name>
</gene>
<feature type="compositionally biased region" description="Polar residues" evidence="1">
    <location>
        <begin position="16"/>
        <end position="27"/>
    </location>
</feature>
<dbReference type="AlphaFoldDB" id="A0A9K3HJK3"/>
<reference evidence="2" key="2">
    <citation type="submission" date="2020-06" db="EMBL/GenBank/DDBJ databases">
        <title>Helianthus annuus Genome sequencing and assembly Release 2.</title>
        <authorList>
            <person name="Gouzy J."/>
            <person name="Langlade N."/>
            <person name="Munos S."/>
        </authorList>
    </citation>
    <scope>NUCLEOTIDE SEQUENCE</scope>
    <source>
        <tissue evidence="2">Leaves</tissue>
    </source>
</reference>
<evidence type="ECO:0000313" key="2">
    <source>
        <dbReference type="EMBL" id="KAF5779529.1"/>
    </source>
</evidence>
<name>A0A9K3HJK3_HELAN</name>
<organism evidence="2 3">
    <name type="scientific">Helianthus annuus</name>
    <name type="common">Common sunflower</name>
    <dbReference type="NCBI Taxonomy" id="4232"/>
    <lineage>
        <taxon>Eukaryota</taxon>
        <taxon>Viridiplantae</taxon>
        <taxon>Streptophyta</taxon>
        <taxon>Embryophyta</taxon>
        <taxon>Tracheophyta</taxon>
        <taxon>Spermatophyta</taxon>
        <taxon>Magnoliopsida</taxon>
        <taxon>eudicotyledons</taxon>
        <taxon>Gunneridae</taxon>
        <taxon>Pentapetalae</taxon>
        <taxon>asterids</taxon>
        <taxon>campanulids</taxon>
        <taxon>Asterales</taxon>
        <taxon>Asteraceae</taxon>
        <taxon>Asteroideae</taxon>
        <taxon>Heliantheae alliance</taxon>
        <taxon>Heliantheae</taxon>
        <taxon>Helianthus</taxon>
    </lineage>
</organism>
<accession>A0A9K3HJK3</accession>
<protein>
    <submittedName>
        <fullName evidence="2">Uncharacterized protein</fullName>
    </submittedName>
</protein>
<evidence type="ECO:0000313" key="3">
    <source>
        <dbReference type="Proteomes" id="UP000215914"/>
    </source>
</evidence>
<reference evidence="2" key="1">
    <citation type="journal article" date="2017" name="Nature">
        <title>The sunflower genome provides insights into oil metabolism, flowering and Asterid evolution.</title>
        <authorList>
            <person name="Badouin H."/>
            <person name="Gouzy J."/>
            <person name="Grassa C.J."/>
            <person name="Murat F."/>
            <person name="Staton S.E."/>
            <person name="Cottret L."/>
            <person name="Lelandais-Briere C."/>
            <person name="Owens G.L."/>
            <person name="Carrere S."/>
            <person name="Mayjonade B."/>
            <person name="Legrand L."/>
            <person name="Gill N."/>
            <person name="Kane N.C."/>
            <person name="Bowers J.E."/>
            <person name="Hubner S."/>
            <person name="Bellec A."/>
            <person name="Berard A."/>
            <person name="Berges H."/>
            <person name="Blanchet N."/>
            <person name="Boniface M.C."/>
            <person name="Brunel D."/>
            <person name="Catrice O."/>
            <person name="Chaidir N."/>
            <person name="Claudel C."/>
            <person name="Donnadieu C."/>
            <person name="Faraut T."/>
            <person name="Fievet G."/>
            <person name="Helmstetter N."/>
            <person name="King M."/>
            <person name="Knapp S.J."/>
            <person name="Lai Z."/>
            <person name="Le Paslier M.C."/>
            <person name="Lippi Y."/>
            <person name="Lorenzon L."/>
            <person name="Mandel J.R."/>
            <person name="Marage G."/>
            <person name="Marchand G."/>
            <person name="Marquand E."/>
            <person name="Bret-Mestries E."/>
            <person name="Morien E."/>
            <person name="Nambeesan S."/>
            <person name="Nguyen T."/>
            <person name="Pegot-Espagnet P."/>
            <person name="Pouilly N."/>
            <person name="Raftis F."/>
            <person name="Sallet E."/>
            <person name="Schiex T."/>
            <person name="Thomas J."/>
            <person name="Vandecasteele C."/>
            <person name="Vares D."/>
            <person name="Vear F."/>
            <person name="Vautrin S."/>
            <person name="Crespi M."/>
            <person name="Mangin B."/>
            <person name="Burke J.M."/>
            <person name="Salse J."/>
            <person name="Munos S."/>
            <person name="Vincourt P."/>
            <person name="Rieseberg L.H."/>
            <person name="Langlade N.B."/>
        </authorList>
    </citation>
    <scope>NUCLEOTIDE SEQUENCE</scope>
    <source>
        <tissue evidence="2">Leaves</tissue>
    </source>
</reference>
<feature type="region of interest" description="Disordered" evidence="1">
    <location>
        <begin position="14"/>
        <end position="48"/>
    </location>
</feature>
<keyword evidence="3" id="KW-1185">Reference proteome</keyword>
<dbReference type="Gramene" id="mRNA:HanXRQr2_Chr12g0560561">
    <property type="protein sequence ID" value="mRNA:HanXRQr2_Chr12g0560561"/>
    <property type="gene ID" value="HanXRQr2_Chr12g0560561"/>
</dbReference>
<dbReference type="Proteomes" id="UP000215914">
    <property type="component" value="Unassembled WGS sequence"/>
</dbReference>
<dbReference type="EMBL" id="MNCJ02000327">
    <property type="protein sequence ID" value="KAF5779529.1"/>
    <property type="molecule type" value="Genomic_DNA"/>
</dbReference>
<evidence type="ECO:0000256" key="1">
    <source>
        <dbReference type="SAM" id="MobiDB-lite"/>
    </source>
</evidence>
<feature type="compositionally biased region" description="Basic and acidic residues" evidence="1">
    <location>
        <begin position="28"/>
        <end position="38"/>
    </location>
</feature>
<sequence length="48" mass="5350">MEAAEVKYEIGIQIPNDFSTSQSTVPTKDSRERQRTEEEGGGVGRYSD</sequence>
<proteinExistence type="predicted"/>
<comment type="caution">
    <text evidence="2">The sequence shown here is derived from an EMBL/GenBank/DDBJ whole genome shotgun (WGS) entry which is preliminary data.</text>
</comment>